<sequence>MRSKQRVEIKKVINELGRRAVELQAYRGSLIQQIRSDPNYKHEAVSALIASHNHLSKDVHPKKQPHQLHPVTLEMIQKVLLAEASITRIRDKSAELSSLIAPIHVLPDELLRLIFTHVACQPTPEDNVLAHMSFANRKDAPAPIVLASVSRRWRNLVISSPTLWTRIYLSPWQPRYWSQLAIARSGSAPLDITLDCCIDSTPYPEVLDQLLDVVLPEVERWEGIGVVAHHCFSLAYVGRLFSDLHAPILRRLRLSLTGKGPPGDQSVVVPNLFRRGAPRLSHVYLYSVGLPWDSSTLLCGLTCLDLRWMWNETKLTYDQFRSILAACPDLKQLVLRGQYVDLQAAIHTEPLCVPSLRYLEISGNNVSRMCSILVAPGLHTLYLANVDEAEFRELMQLFQGFPQRIKHPALRSLRLFNVRTTQPSAGFLEAISTVEEFTIIHSDAARFLPLLRGQQGSGETGPSVILPKLKTLTLLDDASDETLLTVVAERAALGYPLQRVNVHAGSVNGHYRDYLQQLVRLDGIYFQDHNH</sequence>
<keyword evidence="2" id="KW-1185">Reference proteome</keyword>
<evidence type="ECO:0000313" key="1">
    <source>
        <dbReference type="EMBL" id="KAJ3556697.1"/>
    </source>
</evidence>
<accession>A0ACC1TAG6</accession>
<dbReference type="EMBL" id="JANHOG010000219">
    <property type="protein sequence ID" value="KAJ3556697.1"/>
    <property type="molecule type" value="Genomic_DNA"/>
</dbReference>
<organism evidence="1 2">
    <name type="scientific">Phlebia brevispora</name>
    <dbReference type="NCBI Taxonomy" id="194682"/>
    <lineage>
        <taxon>Eukaryota</taxon>
        <taxon>Fungi</taxon>
        <taxon>Dikarya</taxon>
        <taxon>Basidiomycota</taxon>
        <taxon>Agaricomycotina</taxon>
        <taxon>Agaricomycetes</taxon>
        <taxon>Polyporales</taxon>
        <taxon>Meruliaceae</taxon>
        <taxon>Phlebia</taxon>
    </lineage>
</organism>
<reference evidence="1" key="1">
    <citation type="submission" date="2022-07" db="EMBL/GenBank/DDBJ databases">
        <title>Genome Sequence of Phlebia brevispora.</title>
        <authorList>
            <person name="Buettner E."/>
        </authorList>
    </citation>
    <scope>NUCLEOTIDE SEQUENCE</scope>
    <source>
        <strain evidence="1">MPL23</strain>
    </source>
</reference>
<name>A0ACC1TAG6_9APHY</name>
<dbReference type="Proteomes" id="UP001148662">
    <property type="component" value="Unassembled WGS sequence"/>
</dbReference>
<comment type="caution">
    <text evidence="1">The sequence shown here is derived from an EMBL/GenBank/DDBJ whole genome shotgun (WGS) entry which is preliminary data.</text>
</comment>
<proteinExistence type="predicted"/>
<evidence type="ECO:0000313" key="2">
    <source>
        <dbReference type="Proteomes" id="UP001148662"/>
    </source>
</evidence>
<gene>
    <name evidence="1" type="ORF">NM688_g1883</name>
</gene>
<protein>
    <submittedName>
        <fullName evidence="1">Uncharacterized protein</fullName>
    </submittedName>
</protein>